<organism evidence="14 15">
    <name type="scientific">Malassezia japonica</name>
    <dbReference type="NCBI Taxonomy" id="223818"/>
    <lineage>
        <taxon>Eukaryota</taxon>
        <taxon>Fungi</taxon>
        <taxon>Dikarya</taxon>
        <taxon>Basidiomycota</taxon>
        <taxon>Ustilaginomycotina</taxon>
        <taxon>Malasseziomycetes</taxon>
        <taxon>Malasseziales</taxon>
        <taxon>Malasseziaceae</taxon>
        <taxon>Malassezia</taxon>
    </lineage>
</organism>
<dbReference type="RefSeq" id="XP_060120308.1">
    <property type="nucleotide sequence ID" value="XM_060264325.1"/>
</dbReference>
<accession>A0AAF0JDZ4</accession>
<dbReference type="PANTHER" id="PTHR21646:SF16">
    <property type="entry name" value="U4_U6.U5 TRI-SNRNP-ASSOCIATED PROTEIN 2"/>
    <property type="match status" value="1"/>
</dbReference>
<keyword evidence="3" id="KW-0507">mRNA processing</keyword>
<gene>
    <name evidence="14" type="primary">ubp10</name>
    <name evidence="14" type="ORF">MJAP1_000355</name>
</gene>
<dbReference type="InterPro" id="IPR028889">
    <property type="entry name" value="USP"/>
</dbReference>
<comment type="subcellular location">
    <subcellularLocation>
        <location evidence="1">Nucleus</location>
    </subcellularLocation>
</comment>
<evidence type="ECO:0000256" key="8">
    <source>
        <dbReference type="ARBA" id="ARBA00023187"/>
    </source>
</evidence>
<dbReference type="PROSITE" id="PS50235">
    <property type="entry name" value="USP_3"/>
    <property type="match status" value="1"/>
</dbReference>
<feature type="region of interest" description="Disordered" evidence="11">
    <location>
        <begin position="1"/>
        <end position="39"/>
    </location>
</feature>
<evidence type="ECO:0000313" key="15">
    <source>
        <dbReference type="Proteomes" id="UP001217754"/>
    </source>
</evidence>
<evidence type="ECO:0000256" key="4">
    <source>
        <dbReference type="ARBA" id="ARBA00022723"/>
    </source>
</evidence>
<feature type="domain" description="USP" evidence="12">
    <location>
        <begin position="184"/>
        <end position="562"/>
    </location>
</feature>
<feature type="domain" description="UBP-type" evidence="13">
    <location>
        <begin position="61"/>
        <end position="158"/>
    </location>
</feature>
<keyword evidence="9" id="KW-0539">Nucleus</keyword>
<evidence type="ECO:0000256" key="9">
    <source>
        <dbReference type="ARBA" id="ARBA00023242"/>
    </source>
</evidence>
<dbReference type="SUPFAM" id="SSF54001">
    <property type="entry name" value="Cysteine proteinases"/>
    <property type="match status" value="1"/>
</dbReference>
<comment type="similarity">
    <text evidence="2">Belongs to the peptidase C19 family.</text>
</comment>
<dbReference type="FunFam" id="3.30.40.10:FF:000068">
    <property type="entry name" value="U4/U6.U5 tri-snRNP-associated protein 2"/>
    <property type="match status" value="1"/>
</dbReference>
<dbReference type="EMBL" id="CP119958">
    <property type="protein sequence ID" value="WFD37411.1"/>
    <property type="molecule type" value="Genomic_DNA"/>
</dbReference>
<dbReference type="Gene3D" id="3.90.70.10">
    <property type="entry name" value="Cysteine proteinases"/>
    <property type="match status" value="1"/>
</dbReference>
<evidence type="ECO:0000256" key="10">
    <source>
        <dbReference type="PROSITE-ProRule" id="PRU00502"/>
    </source>
</evidence>
<dbReference type="AlphaFoldDB" id="A0AAF0JDZ4"/>
<dbReference type="Proteomes" id="UP001217754">
    <property type="component" value="Chromosome 1"/>
</dbReference>
<evidence type="ECO:0000256" key="2">
    <source>
        <dbReference type="ARBA" id="ARBA00009085"/>
    </source>
</evidence>
<dbReference type="PANTHER" id="PTHR21646">
    <property type="entry name" value="UBIQUITIN CARBOXYL-TERMINAL HYDROLASE"/>
    <property type="match status" value="1"/>
</dbReference>
<dbReference type="GeneID" id="85224004"/>
<dbReference type="GO" id="GO:0000245">
    <property type="term" value="P:spliceosomal complex assembly"/>
    <property type="evidence" value="ECO:0007669"/>
    <property type="project" value="InterPro"/>
</dbReference>
<evidence type="ECO:0000259" key="13">
    <source>
        <dbReference type="PROSITE" id="PS50271"/>
    </source>
</evidence>
<evidence type="ECO:0000313" key="14">
    <source>
        <dbReference type="EMBL" id="WFD37411.1"/>
    </source>
</evidence>
<dbReference type="GO" id="GO:0005681">
    <property type="term" value="C:spliceosomal complex"/>
    <property type="evidence" value="ECO:0007669"/>
    <property type="project" value="UniProtKB-KW"/>
</dbReference>
<dbReference type="Pfam" id="PF02148">
    <property type="entry name" value="zf-UBP"/>
    <property type="match status" value="1"/>
</dbReference>
<keyword evidence="5" id="KW-0747">Spliceosome</keyword>
<evidence type="ECO:0000256" key="11">
    <source>
        <dbReference type="SAM" id="MobiDB-lite"/>
    </source>
</evidence>
<name>A0AAF0JDZ4_9BASI</name>
<protein>
    <submittedName>
        <fullName evidence="14">Ubiquitin carboxyl-terminal hydrolase 10</fullName>
    </submittedName>
</protein>
<dbReference type="InterPro" id="IPR033809">
    <property type="entry name" value="USP39"/>
</dbReference>
<dbReference type="Pfam" id="PF00443">
    <property type="entry name" value="UCH"/>
    <property type="match status" value="1"/>
</dbReference>
<dbReference type="GO" id="GO:0004843">
    <property type="term" value="F:cysteine-type deubiquitinase activity"/>
    <property type="evidence" value="ECO:0007669"/>
    <property type="project" value="InterPro"/>
</dbReference>
<keyword evidence="15" id="KW-1185">Reference proteome</keyword>
<dbReference type="InterPro" id="IPR001607">
    <property type="entry name" value="Znf_UBP"/>
</dbReference>
<dbReference type="GO" id="GO:0008270">
    <property type="term" value="F:zinc ion binding"/>
    <property type="evidence" value="ECO:0007669"/>
    <property type="project" value="UniProtKB-KW"/>
</dbReference>
<sequence length="588" mass="65771">MSAAARTDGAPAPKRARTSALSADIKENEAQPSADAAAEELGAEDWARLARDAETESVPVRRDLYLDTINRNLLDFDFEKLCSVSLSNVNIYACLVCGKYFQGRGKKTHAYFHSINDEHHVFMNLETAKVYVLPDNYEVQDPSFSDIQYQLSLTFTEKQIAQLDAPDAPLSRGLDAQTYLPGFVGLNNISHNDAMNVVIQALVHVPPLRNYFLRGGVPRAARGKVDVRGASTVSEAAGELAHSTELVQRFATLVRRIWNPHGFKGQVSPHEFLQEVANASQGRFKLTEQGDPVEFLGWLLNRLHMDLAGSASAARKRPTIITRCFQGGVRVESQNVIVRTGLEDEVVDKLDHDGRRSGGQQDESGRAKFNINKEIKVDVSPFLLLAIDLPPAPVFQDVAEENIIPQVPISHVLAKYDGETFQESNGVIRRYHLTKLPPYLILHYRRFTKNRFVEERNPTIVNFPTVGLDLRDYVQAPPPDEPTIGTVYNLLSNITHEATPGTVRENSVWHSQVHTRTDGATDAKEAAPGEERWFQMQDLIVEDVNKQMLFLGESYIQIWERAGAVPEVERDAQRLVLPRQKHSASKKV</sequence>
<proteinExistence type="inferred from homology"/>
<keyword evidence="4" id="KW-0479">Metal-binding</keyword>
<dbReference type="CDD" id="cd02669">
    <property type="entry name" value="Peptidase_C19M"/>
    <property type="match status" value="1"/>
</dbReference>
<dbReference type="SMART" id="SM00290">
    <property type="entry name" value="ZnF_UBP"/>
    <property type="match status" value="1"/>
</dbReference>
<evidence type="ECO:0000256" key="1">
    <source>
        <dbReference type="ARBA" id="ARBA00004123"/>
    </source>
</evidence>
<dbReference type="InterPro" id="IPR001394">
    <property type="entry name" value="Peptidase_C19_UCH"/>
</dbReference>
<dbReference type="GO" id="GO:0016579">
    <property type="term" value="P:protein deubiquitination"/>
    <property type="evidence" value="ECO:0007669"/>
    <property type="project" value="InterPro"/>
</dbReference>
<dbReference type="InterPro" id="IPR050185">
    <property type="entry name" value="Ub_carboxyl-term_hydrolase"/>
</dbReference>
<dbReference type="InterPro" id="IPR038765">
    <property type="entry name" value="Papain-like_cys_pep_sf"/>
</dbReference>
<dbReference type="InterPro" id="IPR013083">
    <property type="entry name" value="Znf_RING/FYVE/PHD"/>
</dbReference>
<reference evidence="14" key="1">
    <citation type="submission" date="2023-03" db="EMBL/GenBank/DDBJ databases">
        <title>Mating type loci evolution in Malassezia.</title>
        <authorList>
            <person name="Coelho M.A."/>
        </authorList>
    </citation>
    <scope>NUCLEOTIDE SEQUENCE</scope>
    <source>
        <strain evidence="14">CBS 9431</strain>
    </source>
</reference>
<evidence type="ECO:0000256" key="6">
    <source>
        <dbReference type="ARBA" id="ARBA00022771"/>
    </source>
</evidence>
<keyword evidence="14" id="KW-0378">Hydrolase</keyword>
<dbReference type="Gene3D" id="3.30.40.10">
    <property type="entry name" value="Zinc/RING finger domain, C3HC4 (zinc finger)"/>
    <property type="match status" value="1"/>
</dbReference>
<evidence type="ECO:0000256" key="7">
    <source>
        <dbReference type="ARBA" id="ARBA00022833"/>
    </source>
</evidence>
<evidence type="ECO:0000259" key="12">
    <source>
        <dbReference type="PROSITE" id="PS50235"/>
    </source>
</evidence>
<keyword evidence="7" id="KW-0862">Zinc</keyword>
<evidence type="ECO:0000256" key="3">
    <source>
        <dbReference type="ARBA" id="ARBA00022664"/>
    </source>
</evidence>
<keyword evidence="6 10" id="KW-0863">Zinc-finger</keyword>
<dbReference type="PROSITE" id="PS50271">
    <property type="entry name" value="ZF_UBP"/>
    <property type="match status" value="1"/>
</dbReference>
<dbReference type="SUPFAM" id="SSF57850">
    <property type="entry name" value="RING/U-box"/>
    <property type="match status" value="1"/>
</dbReference>
<keyword evidence="8" id="KW-0508">mRNA splicing</keyword>
<evidence type="ECO:0000256" key="5">
    <source>
        <dbReference type="ARBA" id="ARBA00022728"/>
    </source>
</evidence>